<feature type="domain" description="Helix-turn-helix" evidence="1">
    <location>
        <begin position="1"/>
        <end position="40"/>
    </location>
</feature>
<name>A0A818BNU0_9BILA</name>
<dbReference type="EMBL" id="CAJOBR010007606">
    <property type="protein sequence ID" value="CAF4866113.1"/>
    <property type="molecule type" value="Genomic_DNA"/>
</dbReference>
<comment type="caution">
    <text evidence="2">The sequence shown here is derived from an EMBL/GenBank/DDBJ whole genome shotgun (WGS) entry which is preliminary data.</text>
</comment>
<evidence type="ECO:0000313" key="4">
    <source>
        <dbReference type="Proteomes" id="UP000663872"/>
    </source>
</evidence>
<dbReference type="EMBL" id="CAJNYT010001629">
    <property type="protein sequence ID" value="CAF3422461.1"/>
    <property type="molecule type" value="Genomic_DNA"/>
</dbReference>
<dbReference type="Pfam" id="PF26215">
    <property type="entry name" value="HTH_animal"/>
    <property type="match status" value="1"/>
</dbReference>
<accession>A0A818BNU0</accession>
<organism evidence="2 4">
    <name type="scientific">Rotaria socialis</name>
    <dbReference type="NCBI Taxonomy" id="392032"/>
    <lineage>
        <taxon>Eukaryota</taxon>
        <taxon>Metazoa</taxon>
        <taxon>Spiralia</taxon>
        <taxon>Gnathifera</taxon>
        <taxon>Rotifera</taxon>
        <taxon>Eurotatoria</taxon>
        <taxon>Bdelloidea</taxon>
        <taxon>Philodinida</taxon>
        <taxon>Philodinidae</taxon>
        <taxon>Rotaria</taxon>
    </lineage>
</organism>
<dbReference type="InterPro" id="IPR058912">
    <property type="entry name" value="HTH_animal"/>
</dbReference>
<sequence>MLLRAIRYCSTFQAYLNEREKIRMALLMNKYPNKFIDEQYNGILLKLNIDRPLTFNNYENYREKVINSLVKQEKMPIDYGKKMFVHFTYCSSMKTFPSKFHALWNEYFGQSPINEIIPVLGTRNVKNLQRRLTHTRSIDIDN</sequence>
<gene>
    <name evidence="2" type="ORF">GRG538_LOCUS11897</name>
    <name evidence="3" type="ORF">QYT958_LOCUS28295</name>
</gene>
<evidence type="ECO:0000313" key="2">
    <source>
        <dbReference type="EMBL" id="CAF3422461.1"/>
    </source>
</evidence>
<proteinExistence type="predicted"/>
<dbReference type="AlphaFoldDB" id="A0A818BNU0"/>
<evidence type="ECO:0000313" key="3">
    <source>
        <dbReference type="EMBL" id="CAF4866113.1"/>
    </source>
</evidence>
<dbReference type="Proteomes" id="UP000663872">
    <property type="component" value="Unassembled WGS sequence"/>
</dbReference>
<reference evidence="2" key="1">
    <citation type="submission" date="2021-02" db="EMBL/GenBank/DDBJ databases">
        <authorList>
            <person name="Nowell W R."/>
        </authorList>
    </citation>
    <scope>NUCLEOTIDE SEQUENCE</scope>
</reference>
<evidence type="ECO:0000259" key="1">
    <source>
        <dbReference type="Pfam" id="PF26215"/>
    </source>
</evidence>
<dbReference type="Proteomes" id="UP000663848">
    <property type="component" value="Unassembled WGS sequence"/>
</dbReference>
<protein>
    <recommendedName>
        <fullName evidence="1">Helix-turn-helix domain-containing protein</fullName>
    </recommendedName>
</protein>